<dbReference type="STRING" id="106004.A0A1Y2G2I8"/>
<evidence type="ECO:0000313" key="1">
    <source>
        <dbReference type="EMBL" id="ORY91588.1"/>
    </source>
</evidence>
<dbReference type="Proteomes" id="UP000193467">
    <property type="component" value="Unassembled WGS sequence"/>
</dbReference>
<evidence type="ECO:0000313" key="2">
    <source>
        <dbReference type="Proteomes" id="UP000193467"/>
    </source>
</evidence>
<gene>
    <name evidence="1" type="ORF">BCR35DRAFT_328188</name>
</gene>
<keyword evidence="1" id="KW-0378">Hydrolase</keyword>
<organism evidence="1 2">
    <name type="scientific">Leucosporidium creatinivorum</name>
    <dbReference type="NCBI Taxonomy" id="106004"/>
    <lineage>
        <taxon>Eukaryota</taxon>
        <taxon>Fungi</taxon>
        <taxon>Dikarya</taxon>
        <taxon>Basidiomycota</taxon>
        <taxon>Pucciniomycotina</taxon>
        <taxon>Microbotryomycetes</taxon>
        <taxon>Leucosporidiales</taxon>
        <taxon>Leucosporidium</taxon>
    </lineage>
</organism>
<proteinExistence type="predicted"/>
<dbReference type="AlphaFoldDB" id="A0A1Y2G2I8"/>
<reference evidence="1 2" key="1">
    <citation type="submission" date="2016-07" db="EMBL/GenBank/DDBJ databases">
        <title>Pervasive Adenine N6-methylation of Active Genes in Fungi.</title>
        <authorList>
            <consortium name="DOE Joint Genome Institute"/>
            <person name="Mondo S.J."/>
            <person name="Dannebaum R.O."/>
            <person name="Kuo R.C."/>
            <person name="Labutti K."/>
            <person name="Haridas S."/>
            <person name="Kuo A."/>
            <person name="Salamov A."/>
            <person name="Ahrendt S.R."/>
            <person name="Lipzen A."/>
            <person name="Sullivan W."/>
            <person name="Andreopoulos W.B."/>
            <person name="Clum A."/>
            <person name="Lindquist E."/>
            <person name="Daum C."/>
            <person name="Ramamoorthy G.K."/>
            <person name="Gryganskyi A."/>
            <person name="Culley D."/>
            <person name="Magnuson J.K."/>
            <person name="James T.Y."/>
            <person name="O'Malley M.A."/>
            <person name="Stajich J.E."/>
            <person name="Spatafora J.W."/>
            <person name="Visel A."/>
            <person name="Grigoriev I.V."/>
        </authorList>
    </citation>
    <scope>NUCLEOTIDE SEQUENCE [LARGE SCALE GENOMIC DNA]</scope>
    <source>
        <strain evidence="1 2">62-1032</strain>
    </source>
</reference>
<dbReference type="GO" id="GO:0016787">
    <property type="term" value="F:hydrolase activity"/>
    <property type="evidence" value="ECO:0007669"/>
    <property type="project" value="UniProtKB-KW"/>
</dbReference>
<dbReference type="SUPFAM" id="SSF53474">
    <property type="entry name" value="alpha/beta-Hydrolases"/>
    <property type="match status" value="1"/>
</dbReference>
<comment type="caution">
    <text evidence="1">The sequence shown here is derived from an EMBL/GenBank/DDBJ whole genome shotgun (WGS) entry which is preliminary data.</text>
</comment>
<dbReference type="InParanoid" id="A0A1Y2G2I8"/>
<sequence>MPYVDVPLRGNLHLHYISNPRMDGGQLVSQPMDFARHTIVFFHAGTLSSSSFKAQMQDPRLNANFNLLFMDARFHGGTEGGKRDAHKLENSAECLTAALETIGVPSYTIFAEGVQGAANPEVNSSLRQLLEMLCLHKDGKGDGTGRIEPDVLPLVGDYFIGNAPRLVERRQEAQAAFDKRYGAGHDSHDISHIILSAAHRVPPSPAQLASITCPILILSGTDDKVVSPLVAAEEWKKAFKGAKGGATIASITGAPHLMSLSDFSIVNRMIMQFTSRALQG</sequence>
<accession>A0A1Y2G2I8</accession>
<protein>
    <submittedName>
        <fullName evidence="1">Alpha/Beta hydrolase protein</fullName>
    </submittedName>
</protein>
<dbReference type="InterPro" id="IPR029058">
    <property type="entry name" value="AB_hydrolase_fold"/>
</dbReference>
<keyword evidence="2" id="KW-1185">Reference proteome</keyword>
<dbReference type="EMBL" id="MCGR01000002">
    <property type="protein sequence ID" value="ORY91588.1"/>
    <property type="molecule type" value="Genomic_DNA"/>
</dbReference>
<name>A0A1Y2G2I8_9BASI</name>
<dbReference type="OrthoDB" id="19657at2759"/>
<dbReference type="Gene3D" id="3.40.50.1820">
    <property type="entry name" value="alpha/beta hydrolase"/>
    <property type="match status" value="2"/>
</dbReference>